<dbReference type="EnsemblPlants" id="TraesCS3B02G592000.1">
    <property type="protein sequence ID" value="TraesCS3B02G592000.1"/>
    <property type="gene ID" value="TraesCS3B02G592000"/>
</dbReference>
<comment type="similarity">
    <text evidence="2 6">Belongs to the iron/ascorbate-dependent oxidoreductase family.</text>
</comment>
<reference evidence="8" key="2">
    <citation type="submission" date="2018-10" db="UniProtKB">
        <authorList>
            <consortium name="EnsemblPlants"/>
        </authorList>
    </citation>
    <scope>IDENTIFICATION</scope>
</reference>
<keyword evidence="9" id="KW-1185">Reference proteome</keyword>
<evidence type="ECO:0000256" key="2">
    <source>
        <dbReference type="ARBA" id="ARBA00008056"/>
    </source>
</evidence>
<reference evidence="8" key="1">
    <citation type="submission" date="2018-08" db="EMBL/GenBank/DDBJ databases">
        <authorList>
            <person name="Rossello M."/>
        </authorList>
    </citation>
    <scope>NUCLEOTIDE SEQUENCE [LARGE SCALE GENOMIC DNA]</scope>
    <source>
        <strain evidence="8">cv. Chinese Spring</strain>
    </source>
</reference>
<dbReference type="Proteomes" id="UP000019116">
    <property type="component" value="Chromosome 3B"/>
</dbReference>
<dbReference type="GO" id="GO:0016491">
    <property type="term" value="F:oxidoreductase activity"/>
    <property type="evidence" value="ECO:0007669"/>
    <property type="project" value="UniProtKB-KW"/>
</dbReference>
<dbReference type="PANTHER" id="PTHR47991">
    <property type="entry name" value="OXOGLUTARATE/IRON-DEPENDENT DIOXYGENASE"/>
    <property type="match status" value="1"/>
</dbReference>
<dbReference type="Pfam" id="PF03171">
    <property type="entry name" value="2OG-FeII_Oxy"/>
    <property type="match status" value="1"/>
</dbReference>
<dbReference type="InterPro" id="IPR005123">
    <property type="entry name" value="Oxoglu/Fe-dep_dioxygenase_dom"/>
</dbReference>
<evidence type="ECO:0000313" key="9">
    <source>
        <dbReference type="Proteomes" id="UP000019116"/>
    </source>
</evidence>
<dbReference type="STRING" id="4565.A0A3B6FYR0"/>
<keyword evidence="3 6" id="KW-0479">Metal-binding</keyword>
<dbReference type="Gene3D" id="2.60.120.330">
    <property type="entry name" value="B-lactam Antibiotic, Isopenicillin N Synthase, Chain"/>
    <property type="match status" value="1"/>
</dbReference>
<dbReference type="Gramene" id="TraesCAD_scaffold_018198_01G000600.1">
    <property type="protein sequence ID" value="TraesCAD_scaffold_018198_01G000600.1"/>
    <property type="gene ID" value="TraesCAD_scaffold_018198_01G000600"/>
</dbReference>
<dbReference type="OrthoDB" id="288590at2759"/>
<dbReference type="Gramene" id="TraesRN3B0101486500.1">
    <property type="protein sequence ID" value="TraesRN3B0101486500.1"/>
    <property type="gene ID" value="TraesRN3B0101486500"/>
</dbReference>
<dbReference type="PROSITE" id="PS51471">
    <property type="entry name" value="FE2OG_OXY"/>
    <property type="match status" value="1"/>
</dbReference>
<evidence type="ECO:0000256" key="4">
    <source>
        <dbReference type="ARBA" id="ARBA00023002"/>
    </source>
</evidence>
<dbReference type="Gramene" id="TraesROB_scaffold_014584_01G000400.1">
    <property type="protein sequence ID" value="TraesROB_scaffold_014584_01G000400.1"/>
    <property type="gene ID" value="TraesROB_scaffold_014584_01G000400"/>
</dbReference>
<evidence type="ECO:0000256" key="1">
    <source>
        <dbReference type="ARBA" id="ARBA00001962"/>
    </source>
</evidence>
<dbReference type="OMA" id="VNAHTER"/>
<evidence type="ECO:0000256" key="3">
    <source>
        <dbReference type="ARBA" id="ARBA00022723"/>
    </source>
</evidence>
<dbReference type="SUPFAM" id="SSF51197">
    <property type="entry name" value="Clavaminate synthase-like"/>
    <property type="match status" value="1"/>
</dbReference>
<organism evidence="8">
    <name type="scientific">Triticum aestivum</name>
    <name type="common">Wheat</name>
    <dbReference type="NCBI Taxonomy" id="4565"/>
    <lineage>
        <taxon>Eukaryota</taxon>
        <taxon>Viridiplantae</taxon>
        <taxon>Streptophyta</taxon>
        <taxon>Embryophyta</taxon>
        <taxon>Tracheophyta</taxon>
        <taxon>Spermatophyta</taxon>
        <taxon>Magnoliopsida</taxon>
        <taxon>Liliopsida</taxon>
        <taxon>Poales</taxon>
        <taxon>Poaceae</taxon>
        <taxon>BOP clade</taxon>
        <taxon>Pooideae</taxon>
        <taxon>Triticodae</taxon>
        <taxon>Triticeae</taxon>
        <taxon>Triticinae</taxon>
        <taxon>Triticum</taxon>
    </lineage>
</organism>
<dbReference type="SMR" id="A0A3B6FYR0"/>
<name>A0A3B6FYR0_WHEAT</name>
<keyword evidence="5 6" id="KW-0408">Iron</keyword>
<protein>
    <recommendedName>
        <fullName evidence="7">Fe2OG dioxygenase domain-containing protein</fullName>
    </recommendedName>
</protein>
<evidence type="ECO:0000313" key="8">
    <source>
        <dbReference type="EnsemblPlants" id="TraesCS3B02G592000.1"/>
    </source>
</evidence>
<proteinExistence type="inferred from homology"/>
<evidence type="ECO:0000256" key="6">
    <source>
        <dbReference type="RuleBase" id="RU003682"/>
    </source>
</evidence>
<dbReference type="InterPro" id="IPR044861">
    <property type="entry name" value="IPNS-like_FE2OG_OXY"/>
</dbReference>
<dbReference type="AlphaFoldDB" id="A0A3B6FYR0"/>
<gene>
    <name evidence="8" type="primary">LOC123072801</name>
</gene>
<evidence type="ECO:0000259" key="7">
    <source>
        <dbReference type="PROSITE" id="PS51471"/>
    </source>
</evidence>
<dbReference type="FunFam" id="2.60.120.330:FF:000001">
    <property type="entry name" value="Protein SRG1"/>
    <property type="match status" value="1"/>
</dbReference>
<dbReference type="Gramene" id="TraesWEE_scaffold_020905_01G000300.1">
    <property type="protein sequence ID" value="TraesWEE_scaffold_020905_01G000300.1"/>
    <property type="gene ID" value="TraesWEE_scaffold_020905_01G000300"/>
</dbReference>
<dbReference type="Gramene" id="TraesCS3B03G1479200.1">
    <property type="protein sequence ID" value="TraesCS3B03G1479200.1.CDS"/>
    <property type="gene ID" value="TraesCS3B03G1479200"/>
</dbReference>
<dbReference type="Pfam" id="PF14226">
    <property type="entry name" value="DIOX_N"/>
    <property type="match status" value="1"/>
</dbReference>
<accession>A0A3B6FYR0</accession>
<dbReference type="InterPro" id="IPR050295">
    <property type="entry name" value="Plant_2OG-oxidoreductases"/>
</dbReference>
<dbReference type="Gramene" id="TraesCLE_scaffold_017229_01G000400.1">
    <property type="protein sequence ID" value="TraesCLE_scaffold_017229_01G000400.1"/>
    <property type="gene ID" value="TraesCLE_scaffold_017229_01G000400"/>
</dbReference>
<dbReference type="Gramene" id="TraesCS3B02G592000.1">
    <property type="protein sequence ID" value="TraesCS3B02G592000.1"/>
    <property type="gene ID" value="TraesCS3B02G592000"/>
</dbReference>
<dbReference type="PaxDb" id="4565-Traes_3B_7D4BCF403.1"/>
<evidence type="ECO:0000256" key="5">
    <source>
        <dbReference type="ARBA" id="ARBA00023004"/>
    </source>
</evidence>
<dbReference type="InterPro" id="IPR027443">
    <property type="entry name" value="IPNS-like_sf"/>
</dbReference>
<feature type="domain" description="Fe2OG dioxygenase" evidence="7">
    <location>
        <begin position="227"/>
        <end position="330"/>
    </location>
</feature>
<dbReference type="InterPro" id="IPR026992">
    <property type="entry name" value="DIOX_N"/>
</dbReference>
<dbReference type="GO" id="GO:0046872">
    <property type="term" value="F:metal ion binding"/>
    <property type="evidence" value="ECO:0007669"/>
    <property type="project" value="UniProtKB-KW"/>
</dbReference>
<comment type="cofactor">
    <cofactor evidence="1">
        <name>Fe cation</name>
        <dbReference type="ChEBI" id="CHEBI:24875"/>
    </cofactor>
</comment>
<sequence>MPKEDTCGSQNTRLQYSGNQQHLNYQERQEMGSLPVPSVQALVAATGGDDVPLRYLRPEAAAEAVTGDADGEAQIPIIDHQRLLLELDHGGEESARLHRACQDWGFFQLVNHSVPDDVVESMKANIQQFFQLSAETKKRFAQEQGQLEGYGQLFVVSEDQKLDWADMLFLYTQPPEMRNTKFWPDQPAAFRSALDRYSDAVKDVSDSLLATMAKNLGLKREAIADKCIRGMQKVRINYYPPCAQPEKVVGLSPHSDANLLTLVLQVNHVQGLQIKRNGSWLPVKPVPGAFVVNIGDMFEVLTNGRYRSIEHRAVVDPKEERLSIAAFQFPNIHTMIGPMKELTAHEDDAYKTLDLESFMRTFFSTKLEGKNFLEQMKLN</sequence>
<keyword evidence="4 6" id="KW-0560">Oxidoreductase</keyword>